<evidence type="ECO:0000256" key="6">
    <source>
        <dbReference type="RuleBase" id="RU362042"/>
    </source>
</evidence>
<evidence type="ECO:0000313" key="8">
    <source>
        <dbReference type="EMBL" id="GGI26538.1"/>
    </source>
</evidence>
<evidence type="ECO:0000256" key="1">
    <source>
        <dbReference type="ARBA" id="ARBA00000677"/>
    </source>
</evidence>
<comment type="caution">
    <text evidence="8">The sequence shown here is derived from an EMBL/GenBank/DDBJ whole genome shotgun (WGS) entry which is preliminary data.</text>
</comment>
<evidence type="ECO:0000256" key="4">
    <source>
        <dbReference type="ARBA" id="ARBA00019232"/>
    </source>
</evidence>
<dbReference type="PROSITE" id="PS00761">
    <property type="entry name" value="SPASE_I_3"/>
    <property type="match status" value="1"/>
</dbReference>
<dbReference type="NCBIfam" id="TIGR02227">
    <property type="entry name" value="sigpep_I_bact"/>
    <property type="match status" value="1"/>
</dbReference>
<comment type="catalytic activity">
    <reaction evidence="1 6">
        <text>Cleavage of hydrophobic, N-terminal signal or leader sequences from secreted and periplasmic proteins.</text>
        <dbReference type="EC" id="3.4.21.89"/>
    </reaction>
</comment>
<evidence type="ECO:0000256" key="5">
    <source>
        <dbReference type="ARBA" id="ARBA00022801"/>
    </source>
</evidence>
<protein>
    <recommendedName>
        <fullName evidence="4 6">Signal peptidase I</fullName>
        <ecNumber evidence="3 6">3.4.21.89</ecNumber>
    </recommendedName>
</protein>
<dbReference type="PRINTS" id="PR00727">
    <property type="entry name" value="LEADERPTASE"/>
</dbReference>
<dbReference type="PANTHER" id="PTHR43390:SF1">
    <property type="entry name" value="CHLOROPLAST PROCESSING PEPTIDASE"/>
    <property type="match status" value="1"/>
</dbReference>
<dbReference type="SUPFAM" id="SSF51306">
    <property type="entry name" value="LexA/Signal peptidase"/>
    <property type="match status" value="1"/>
</dbReference>
<dbReference type="InterPro" id="IPR036286">
    <property type="entry name" value="LexA/Signal_pep-like_sf"/>
</dbReference>
<sequence length="256" mass="29743">MNAKLFADDKVIINKMHYSGLVSKFLKRLNVKANLKPKDIVVFKIDSSEKSFYIKRCIALPGQSIEILNNEVKVNGRMLNEDPNVILKFKIFYKSYNRLEQFFNEADIDYFNASMVRNSNYLIINLNFGKYKLLKESAVTDSIKIEGSGSERASSKLKSDYSNLEFITLPYKGMTIPLNEKNHRLYSFLIKKYEGLKITRNNDEFRLGNKKISVYTFKKDYIFVLGDNRNNSEDSRHYGPIPVSNLIGVYLFKFGR</sequence>
<evidence type="ECO:0000256" key="3">
    <source>
        <dbReference type="ARBA" id="ARBA00013208"/>
    </source>
</evidence>
<keyword evidence="9" id="KW-1185">Reference proteome</keyword>
<dbReference type="Proteomes" id="UP000645390">
    <property type="component" value="Unassembled WGS sequence"/>
</dbReference>
<evidence type="ECO:0000259" key="7">
    <source>
        <dbReference type="Pfam" id="PF10502"/>
    </source>
</evidence>
<evidence type="ECO:0000256" key="2">
    <source>
        <dbReference type="ARBA" id="ARBA00009370"/>
    </source>
</evidence>
<feature type="domain" description="Peptidase S26" evidence="7">
    <location>
        <begin position="200"/>
        <end position="252"/>
    </location>
</feature>
<dbReference type="InterPro" id="IPR000223">
    <property type="entry name" value="Pept_S26A_signal_pept_1"/>
</dbReference>
<feature type="domain" description="Peptidase S26" evidence="7">
    <location>
        <begin position="1"/>
        <end position="84"/>
    </location>
</feature>
<dbReference type="EMBL" id="BMDJ01000006">
    <property type="protein sequence ID" value="GGI26538.1"/>
    <property type="molecule type" value="Genomic_DNA"/>
</dbReference>
<evidence type="ECO:0000313" key="9">
    <source>
        <dbReference type="Proteomes" id="UP000645390"/>
    </source>
</evidence>
<dbReference type="InterPro" id="IPR019533">
    <property type="entry name" value="Peptidase_S26"/>
</dbReference>
<comment type="subcellular location">
    <subcellularLocation>
        <location evidence="6">Membrane</location>
        <topology evidence="6">Single-pass type II membrane protein</topology>
    </subcellularLocation>
</comment>
<dbReference type="Gene3D" id="2.10.109.10">
    <property type="entry name" value="Umud Fragment, subunit A"/>
    <property type="match status" value="1"/>
</dbReference>
<name>A0ABQ2BJG6_9SPHI</name>
<dbReference type="InterPro" id="IPR019758">
    <property type="entry name" value="Pept_S26A_signal_pept_1_CS"/>
</dbReference>
<organism evidence="8 9">
    <name type="scientific">Pedobacter mendelii</name>
    <dbReference type="NCBI Taxonomy" id="1908240"/>
    <lineage>
        <taxon>Bacteria</taxon>
        <taxon>Pseudomonadati</taxon>
        <taxon>Bacteroidota</taxon>
        <taxon>Sphingobacteriia</taxon>
        <taxon>Sphingobacteriales</taxon>
        <taxon>Sphingobacteriaceae</taxon>
        <taxon>Pedobacter</taxon>
    </lineage>
</organism>
<keyword evidence="5 6" id="KW-0378">Hydrolase</keyword>
<dbReference type="EC" id="3.4.21.89" evidence="3 6"/>
<comment type="similarity">
    <text evidence="2 6">Belongs to the peptidase S26 family.</text>
</comment>
<accession>A0ABQ2BJG6</accession>
<dbReference type="Pfam" id="PF10502">
    <property type="entry name" value="Peptidase_S26"/>
    <property type="match status" value="2"/>
</dbReference>
<gene>
    <name evidence="8" type="ORF">GCM10008119_23150</name>
</gene>
<keyword evidence="6" id="KW-0645">Protease</keyword>
<dbReference type="CDD" id="cd06530">
    <property type="entry name" value="S26_SPase_I"/>
    <property type="match status" value="2"/>
</dbReference>
<proteinExistence type="inferred from homology"/>
<reference evidence="9" key="1">
    <citation type="journal article" date="2019" name="Int. J. Syst. Evol. Microbiol.">
        <title>The Global Catalogue of Microorganisms (GCM) 10K type strain sequencing project: providing services to taxonomists for standard genome sequencing and annotation.</title>
        <authorList>
            <consortium name="The Broad Institute Genomics Platform"/>
            <consortium name="The Broad Institute Genome Sequencing Center for Infectious Disease"/>
            <person name="Wu L."/>
            <person name="Ma J."/>
        </authorList>
    </citation>
    <scope>NUCLEOTIDE SEQUENCE [LARGE SCALE GENOMIC DNA]</scope>
    <source>
        <strain evidence="9">CCM 8939</strain>
    </source>
</reference>
<dbReference type="PANTHER" id="PTHR43390">
    <property type="entry name" value="SIGNAL PEPTIDASE I"/>
    <property type="match status" value="1"/>
</dbReference>